<dbReference type="AlphaFoldDB" id="A0AAX3LCY2"/>
<sequence>MATYSYGYEWRQIPQYEPDPKTVCNFCKQVTAEDKMIAGPGVNICTECVELCNEIFADKRTEYRNKAIKDIAQTLCTVEETLTVERAIALAGGVFDAGYRKDNPA</sequence>
<gene>
    <name evidence="3" type="ORF">PHA72_02920</name>
</gene>
<accession>A0AAX3LCY2</accession>
<dbReference type="GO" id="GO:0006457">
    <property type="term" value="P:protein folding"/>
    <property type="evidence" value="ECO:0007669"/>
    <property type="project" value="UniProtKB-UniRule"/>
</dbReference>
<evidence type="ECO:0000259" key="2">
    <source>
        <dbReference type="PROSITE" id="PS51902"/>
    </source>
</evidence>
<keyword evidence="4" id="KW-1185">Reference proteome</keyword>
<feature type="binding site" evidence="1">
    <location>
        <position position="48"/>
    </location>
    <ligand>
        <name>Zn(2+)</name>
        <dbReference type="ChEBI" id="CHEBI:29105"/>
    </ligand>
</feature>
<dbReference type="GO" id="GO:0046983">
    <property type="term" value="F:protein dimerization activity"/>
    <property type="evidence" value="ECO:0007669"/>
    <property type="project" value="UniProtKB-UniRule"/>
</dbReference>
<protein>
    <submittedName>
        <fullName evidence="3">ClpX C4-type zinc finger protein</fullName>
    </submittedName>
</protein>
<feature type="domain" description="ClpX-type ZB" evidence="2">
    <location>
        <begin position="12"/>
        <end position="64"/>
    </location>
</feature>
<dbReference type="InterPro" id="IPR010603">
    <property type="entry name" value="Znf_CppX_C4"/>
</dbReference>
<dbReference type="GO" id="GO:0008270">
    <property type="term" value="F:zinc ion binding"/>
    <property type="evidence" value="ECO:0007669"/>
    <property type="project" value="UniProtKB-UniRule"/>
</dbReference>
<feature type="binding site" evidence="1">
    <location>
        <position position="24"/>
    </location>
    <ligand>
        <name>Zn(2+)</name>
        <dbReference type="ChEBI" id="CHEBI:29105"/>
    </ligand>
</feature>
<dbReference type="SUPFAM" id="SSF57716">
    <property type="entry name" value="Glucocorticoid receptor-like (DNA-binding domain)"/>
    <property type="match status" value="1"/>
</dbReference>
<dbReference type="InterPro" id="IPR059188">
    <property type="entry name" value="Znf_CLPX-like"/>
</dbReference>
<reference evidence="3 4" key="1">
    <citation type="submission" date="2023-01" db="EMBL/GenBank/DDBJ databases">
        <title>Genome sequence resource and annotation of Enterobacter ludwigii, an economically important pathogen of seedling wilt with strawberry.</title>
        <authorList>
            <person name="Xie Y."/>
        </authorList>
    </citation>
    <scope>NUCLEOTIDE SEQUENCE [LARGE SCALE GENOMIC DNA]</scope>
    <source>
        <strain evidence="3 4">CM-TZ4</strain>
    </source>
</reference>
<feature type="binding site" evidence="1">
    <location>
        <position position="45"/>
    </location>
    <ligand>
        <name>Zn(2+)</name>
        <dbReference type="ChEBI" id="CHEBI:29105"/>
    </ligand>
</feature>
<dbReference type="SMART" id="SM00994">
    <property type="entry name" value="zf-C4_ClpX"/>
    <property type="match status" value="1"/>
</dbReference>
<organism evidence="3 4">
    <name type="scientific">Enterobacter ludwigii</name>
    <dbReference type="NCBI Taxonomy" id="299767"/>
    <lineage>
        <taxon>Bacteria</taxon>
        <taxon>Pseudomonadati</taxon>
        <taxon>Pseudomonadota</taxon>
        <taxon>Gammaproteobacteria</taxon>
        <taxon>Enterobacterales</taxon>
        <taxon>Enterobacteriaceae</taxon>
        <taxon>Enterobacter</taxon>
        <taxon>Enterobacter cloacae complex</taxon>
    </lineage>
</organism>
<dbReference type="InterPro" id="IPR038366">
    <property type="entry name" value="Znf_CppX_C4_sf"/>
</dbReference>
<proteinExistence type="inferred from homology"/>
<evidence type="ECO:0000256" key="1">
    <source>
        <dbReference type="PROSITE-ProRule" id="PRU01250"/>
    </source>
</evidence>
<keyword evidence="1" id="KW-0862">Zinc</keyword>
<dbReference type="EMBL" id="CP116347">
    <property type="protein sequence ID" value="WCE13854.1"/>
    <property type="molecule type" value="Genomic_DNA"/>
</dbReference>
<evidence type="ECO:0000313" key="3">
    <source>
        <dbReference type="EMBL" id="WCE13854.1"/>
    </source>
</evidence>
<comment type="similarity">
    <text evidence="1">Belongs to the ClpX chaperone family.</text>
</comment>
<dbReference type="PROSITE" id="PS51902">
    <property type="entry name" value="CLPX_ZB"/>
    <property type="match status" value="1"/>
</dbReference>
<dbReference type="GO" id="GO:0051082">
    <property type="term" value="F:unfolded protein binding"/>
    <property type="evidence" value="ECO:0007669"/>
    <property type="project" value="UniProtKB-UniRule"/>
</dbReference>
<dbReference type="Proteomes" id="UP001210538">
    <property type="component" value="Chromosome"/>
</dbReference>
<name>A0AAX3LCY2_9ENTR</name>
<dbReference type="Pfam" id="PF06689">
    <property type="entry name" value="zf-C4_ClpX"/>
    <property type="match status" value="1"/>
</dbReference>
<feature type="binding site" evidence="1">
    <location>
        <position position="27"/>
    </location>
    <ligand>
        <name>Zn(2+)</name>
        <dbReference type="ChEBI" id="CHEBI:29105"/>
    </ligand>
</feature>
<keyword evidence="1" id="KW-0479">Metal-binding</keyword>
<evidence type="ECO:0000313" key="4">
    <source>
        <dbReference type="Proteomes" id="UP001210538"/>
    </source>
</evidence>
<dbReference type="RefSeq" id="WP_063161466.1">
    <property type="nucleotide sequence ID" value="NZ_CP116347.1"/>
</dbReference>
<keyword evidence="1" id="KW-0143">Chaperone</keyword>
<dbReference type="Gene3D" id="6.20.220.10">
    <property type="entry name" value="ClpX chaperone, C4-type zinc finger domain"/>
    <property type="match status" value="1"/>
</dbReference>